<evidence type="ECO:0008006" key="4">
    <source>
        <dbReference type="Google" id="ProtNLM"/>
    </source>
</evidence>
<protein>
    <recommendedName>
        <fullName evidence="4">VPS4-associated protein 1</fullName>
    </recommendedName>
</protein>
<keyword evidence="3" id="KW-1185">Reference proteome</keyword>
<dbReference type="PANTHER" id="PTHR28218:SF1">
    <property type="entry name" value="VPS4-ASSOCIATED PROTEIN 1"/>
    <property type="match status" value="1"/>
</dbReference>
<feature type="region of interest" description="Disordered" evidence="1">
    <location>
        <begin position="100"/>
        <end position="127"/>
    </location>
</feature>
<dbReference type="Pfam" id="PF08432">
    <property type="entry name" value="Vfa1"/>
    <property type="match status" value="1"/>
</dbReference>
<dbReference type="GO" id="GO:0005768">
    <property type="term" value="C:endosome"/>
    <property type="evidence" value="ECO:0007669"/>
    <property type="project" value="TreeGrafter"/>
</dbReference>
<name>A0AAX4HAQ2_9ASCO</name>
<evidence type="ECO:0000313" key="3">
    <source>
        <dbReference type="Proteomes" id="UP001338582"/>
    </source>
</evidence>
<accession>A0AAX4HAQ2</accession>
<dbReference type="PANTHER" id="PTHR28218">
    <property type="entry name" value="VPS4-ASSOCIATED PROTEIN 1"/>
    <property type="match status" value="1"/>
</dbReference>
<evidence type="ECO:0000256" key="1">
    <source>
        <dbReference type="SAM" id="MobiDB-lite"/>
    </source>
</evidence>
<dbReference type="InterPro" id="IPR013640">
    <property type="entry name" value="Vfa1"/>
</dbReference>
<dbReference type="Proteomes" id="UP001338582">
    <property type="component" value="Chromosome 3"/>
</dbReference>
<proteinExistence type="predicted"/>
<dbReference type="GO" id="GO:0007034">
    <property type="term" value="P:vacuolar transport"/>
    <property type="evidence" value="ECO:0007669"/>
    <property type="project" value="TreeGrafter"/>
</dbReference>
<dbReference type="KEGG" id="asau:88174031"/>
<dbReference type="RefSeq" id="XP_062878025.1">
    <property type="nucleotide sequence ID" value="XM_063021955.1"/>
</dbReference>
<dbReference type="GeneID" id="88174031"/>
<reference evidence="2 3" key="1">
    <citation type="submission" date="2023-10" db="EMBL/GenBank/DDBJ databases">
        <title>Draft Genome Sequence of Candida saopaulonensis from a very Premature Infant with Sepsis.</title>
        <authorList>
            <person name="Ning Y."/>
            <person name="Dai R."/>
            <person name="Xiao M."/>
            <person name="Xu Y."/>
            <person name="Yan Q."/>
            <person name="Zhang L."/>
        </authorList>
    </citation>
    <scope>NUCLEOTIDE SEQUENCE [LARGE SCALE GENOMIC DNA]</scope>
    <source>
        <strain evidence="2 3">19XY460</strain>
    </source>
</reference>
<dbReference type="AlphaFoldDB" id="A0AAX4HAQ2"/>
<sequence>MATAPFPNHYTCRLVSASDSKACSVCYKPTTTVLLSQNSADFFYICESHLKDKTFAEAIPPEEYLTLVKEKNGLDAQIKALERKAAAVKPYSWNKMMNTIGWDNSQEKDEPDAQSDDKDKDSTPPKSYEELNKKIKELGTKASRLNDSIASFKFKNYKLDPGMYRMRINNLLQAQNRLRRQKEVQAPGFFPLAPSHLLS</sequence>
<gene>
    <name evidence="2" type="ORF">PUMCH_002967</name>
</gene>
<dbReference type="EMBL" id="CP138896">
    <property type="protein sequence ID" value="WPK25643.1"/>
    <property type="molecule type" value="Genomic_DNA"/>
</dbReference>
<feature type="compositionally biased region" description="Basic and acidic residues" evidence="1">
    <location>
        <begin position="115"/>
        <end position="127"/>
    </location>
</feature>
<organism evidence="2 3">
    <name type="scientific">Australozyma saopauloensis</name>
    <dbReference type="NCBI Taxonomy" id="291208"/>
    <lineage>
        <taxon>Eukaryota</taxon>
        <taxon>Fungi</taxon>
        <taxon>Dikarya</taxon>
        <taxon>Ascomycota</taxon>
        <taxon>Saccharomycotina</taxon>
        <taxon>Pichiomycetes</taxon>
        <taxon>Metschnikowiaceae</taxon>
        <taxon>Australozyma</taxon>
    </lineage>
</organism>
<evidence type="ECO:0000313" key="2">
    <source>
        <dbReference type="EMBL" id="WPK25643.1"/>
    </source>
</evidence>